<reference evidence="1 2" key="1">
    <citation type="journal article" date="2014" name="Nat. Commun.">
        <title>Molecular traces of alternative social organization in a termite genome.</title>
        <authorList>
            <person name="Terrapon N."/>
            <person name="Li C."/>
            <person name="Robertson H.M."/>
            <person name="Ji L."/>
            <person name="Meng X."/>
            <person name="Booth W."/>
            <person name="Chen Z."/>
            <person name="Childers C.P."/>
            <person name="Glastad K.M."/>
            <person name="Gokhale K."/>
            <person name="Gowin J."/>
            <person name="Gronenberg W."/>
            <person name="Hermansen R.A."/>
            <person name="Hu H."/>
            <person name="Hunt B.G."/>
            <person name="Huylmans A.K."/>
            <person name="Khalil S.M."/>
            <person name="Mitchell R.D."/>
            <person name="Munoz-Torres M.C."/>
            <person name="Mustard J.A."/>
            <person name="Pan H."/>
            <person name="Reese J.T."/>
            <person name="Scharf M.E."/>
            <person name="Sun F."/>
            <person name="Vogel H."/>
            <person name="Xiao J."/>
            <person name="Yang W."/>
            <person name="Yang Z."/>
            <person name="Yang Z."/>
            <person name="Zhou J."/>
            <person name="Zhu J."/>
            <person name="Brent C.S."/>
            <person name="Elsik C.G."/>
            <person name="Goodisman M.A."/>
            <person name="Liberles D.A."/>
            <person name="Roe R.M."/>
            <person name="Vargo E.L."/>
            <person name="Vilcinskas A."/>
            <person name="Wang J."/>
            <person name="Bornberg-Bauer E."/>
            <person name="Korb J."/>
            <person name="Zhang G."/>
            <person name="Liebig J."/>
        </authorList>
    </citation>
    <scope>NUCLEOTIDE SEQUENCE [LARGE SCALE GENOMIC DNA]</scope>
    <source>
        <tissue evidence="1">Whole organism</tissue>
    </source>
</reference>
<protein>
    <submittedName>
        <fullName evidence="1">Uncharacterized protein</fullName>
    </submittedName>
</protein>
<gene>
    <name evidence="1" type="ORF">L798_13273</name>
</gene>
<name>A0A067QUR2_ZOONE</name>
<dbReference type="Proteomes" id="UP000027135">
    <property type="component" value="Unassembled WGS sequence"/>
</dbReference>
<proteinExistence type="predicted"/>
<evidence type="ECO:0000313" key="1">
    <source>
        <dbReference type="EMBL" id="KDR12811.1"/>
    </source>
</evidence>
<evidence type="ECO:0000313" key="2">
    <source>
        <dbReference type="Proteomes" id="UP000027135"/>
    </source>
</evidence>
<organism evidence="1 2">
    <name type="scientific">Zootermopsis nevadensis</name>
    <name type="common">Dampwood termite</name>
    <dbReference type="NCBI Taxonomy" id="136037"/>
    <lineage>
        <taxon>Eukaryota</taxon>
        <taxon>Metazoa</taxon>
        <taxon>Ecdysozoa</taxon>
        <taxon>Arthropoda</taxon>
        <taxon>Hexapoda</taxon>
        <taxon>Insecta</taxon>
        <taxon>Pterygota</taxon>
        <taxon>Neoptera</taxon>
        <taxon>Polyneoptera</taxon>
        <taxon>Dictyoptera</taxon>
        <taxon>Blattodea</taxon>
        <taxon>Blattoidea</taxon>
        <taxon>Termitoidae</taxon>
        <taxon>Termopsidae</taxon>
        <taxon>Zootermopsis</taxon>
    </lineage>
</organism>
<dbReference type="EMBL" id="KK852987">
    <property type="protein sequence ID" value="KDR12811.1"/>
    <property type="molecule type" value="Genomic_DNA"/>
</dbReference>
<accession>A0A067QUR2</accession>
<dbReference type="AlphaFoldDB" id="A0A067QUR2"/>
<keyword evidence="2" id="KW-1185">Reference proteome</keyword>
<dbReference type="InParanoid" id="A0A067QUR2"/>
<sequence>MSSGVSTFKCVSCCIGSRASRDDNTPVRATRSASTADLPLKIVSPDRELILPTFKDPESLSVQLETVRLNGVNTHNLVENLVQMVLKLSEDVQQLQKDNDYLKFHHNKITCGGTTTLVYSVPANKAMDTVPRSASTVADVGSKSYKDVLSAGLKPKVSSVDTEGFTTVNHKKKSSSGMPSANIVKQRRQPLLGVRNSASLPIDSKMVRSKALFVSRFSPEATAADVDKSLKEQLSLKRLVCTRLKTKFNFYTSFHILVNEEDFPLVNNTGVWPNGCLIAPFYGKLTPDQVYSPDAPLTSVPTTADSDSATATCPATKPASICEELGGSISTS</sequence>